<evidence type="ECO:0000313" key="8">
    <source>
        <dbReference type="Proteomes" id="UP000249902"/>
    </source>
</evidence>
<dbReference type="Proteomes" id="UP000217301">
    <property type="component" value="Chromosome"/>
</dbReference>
<dbReference type="EMBL" id="UAVP01000007">
    <property type="protein sequence ID" value="SQA75059.1"/>
    <property type="molecule type" value="Genomic_DNA"/>
</dbReference>
<dbReference type="OrthoDB" id="9801263at2"/>
<dbReference type="Pfam" id="PF17761">
    <property type="entry name" value="DUF1016_N"/>
    <property type="match status" value="1"/>
</dbReference>
<dbReference type="InterPro" id="IPR041527">
    <property type="entry name" value="YhcG_N"/>
</dbReference>
<evidence type="ECO:0000259" key="2">
    <source>
        <dbReference type="Pfam" id="PF17761"/>
    </source>
</evidence>
<reference evidence="3" key="1">
    <citation type="journal article" date="2017" name="Genome Announc.">
        <title>Twelve Complete Reference Genomes of Clinical Isolates in the Capnocytophaga Genus.</title>
        <authorList>
            <person name="Villarma A."/>
            <person name="Gulvik C.A."/>
            <person name="Rowe L.A."/>
            <person name="Sheth M."/>
            <person name="Juieng P."/>
            <person name="Nicholson A.C."/>
            <person name="Loparev V.N."/>
            <person name="McQuiston J.R."/>
        </authorList>
    </citation>
    <scope>NUCLEOTIDE SEQUENCE</scope>
    <source>
        <strain evidence="3">H4486</strain>
        <strain evidence="4">KC1668</strain>
    </source>
</reference>
<evidence type="ECO:0000313" key="4">
    <source>
        <dbReference type="EMBL" id="ATA83981.1"/>
    </source>
</evidence>
<dbReference type="InterPro" id="IPR011856">
    <property type="entry name" value="tRNA_endonuc-like_dom_sf"/>
</dbReference>
<dbReference type="STRING" id="553177.CAPSP0001_1024"/>
<reference evidence="6 7" key="2">
    <citation type="submission" date="2017-06" db="EMBL/GenBank/DDBJ databases">
        <title>Capnocytophaga spp. assemblies.</title>
        <authorList>
            <person name="Gulvik C.A."/>
        </authorList>
    </citation>
    <scope>NUCLEOTIDE SEQUENCE [LARGE SCALE GENOMIC DNA]</scope>
    <source>
        <strain evidence="7">H4486</strain>
        <strain evidence="6">KC1668</strain>
    </source>
</reference>
<name>A0A250F544_CAPSP</name>
<dbReference type="RefSeq" id="WP_002681718.1">
    <property type="nucleotide sequence ID" value="NZ_CBDEYZ010000016.1"/>
</dbReference>
<proteinExistence type="predicted"/>
<dbReference type="KEGG" id="cspu:CGC55_05435"/>
<evidence type="ECO:0000313" key="5">
    <source>
        <dbReference type="EMBL" id="SQA75059.1"/>
    </source>
</evidence>
<dbReference type="EMBL" id="CP022383">
    <property type="protein sequence ID" value="ATA80279.1"/>
    <property type="molecule type" value="Genomic_DNA"/>
</dbReference>
<gene>
    <name evidence="4" type="ORF">CGC55_05435</name>
    <name evidence="3" type="ORF">CGC59_11590</name>
    <name evidence="5" type="ORF">NCTC11653_00954</name>
</gene>
<evidence type="ECO:0000313" key="7">
    <source>
        <dbReference type="Proteomes" id="UP000217334"/>
    </source>
</evidence>
<dbReference type="InterPro" id="IPR053148">
    <property type="entry name" value="PD-DEXK-like_domain"/>
</dbReference>
<dbReference type="EMBL" id="CP022385">
    <property type="protein sequence ID" value="ATA83981.1"/>
    <property type="molecule type" value="Genomic_DNA"/>
</dbReference>
<organism evidence="3 7">
    <name type="scientific">Capnocytophaga sputigena</name>
    <dbReference type="NCBI Taxonomy" id="1019"/>
    <lineage>
        <taxon>Bacteria</taxon>
        <taxon>Pseudomonadati</taxon>
        <taxon>Bacteroidota</taxon>
        <taxon>Flavobacteriia</taxon>
        <taxon>Flavobacteriales</taxon>
        <taxon>Flavobacteriaceae</taxon>
        <taxon>Capnocytophaga</taxon>
    </lineage>
</organism>
<protein>
    <submittedName>
        <fullName evidence="3">DUF1016 domain-containing protein</fullName>
    </submittedName>
    <submittedName>
        <fullName evidence="5">Uncharacterized conserved protein</fullName>
    </submittedName>
</protein>
<dbReference type="Proteomes" id="UP000249902">
    <property type="component" value="Unassembled WGS sequence"/>
</dbReference>
<feature type="domain" description="YhcG N-terminal" evidence="2">
    <location>
        <begin position="17"/>
        <end position="160"/>
    </location>
</feature>
<dbReference type="PANTHER" id="PTHR30547:SF5">
    <property type="entry name" value="NUCLEASE YHCG-RELATED"/>
    <property type="match status" value="1"/>
</dbReference>
<evidence type="ECO:0000313" key="3">
    <source>
        <dbReference type="EMBL" id="ATA80279.1"/>
    </source>
</evidence>
<dbReference type="Gene3D" id="3.40.1350.10">
    <property type="match status" value="1"/>
</dbReference>
<dbReference type="InterPro" id="IPR009362">
    <property type="entry name" value="YhcG_C"/>
</dbReference>
<feature type="domain" description="YhcG PDDEXK nuclease" evidence="1">
    <location>
        <begin position="182"/>
        <end position="335"/>
    </location>
</feature>
<dbReference type="GO" id="GO:0003676">
    <property type="term" value="F:nucleic acid binding"/>
    <property type="evidence" value="ECO:0007669"/>
    <property type="project" value="InterPro"/>
</dbReference>
<dbReference type="Proteomes" id="UP000217334">
    <property type="component" value="Chromosome"/>
</dbReference>
<evidence type="ECO:0000313" key="6">
    <source>
        <dbReference type="Proteomes" id="UP000217301"/>
    </source>
</evidence>
<sequence length="351" mass="41143">MNEITNITDYKNWLQSLKRRIQQSQIKAAIQVNSELLRLYWQMGKDIVEKQAQSKWGDGFLQTLSADLCEMFPTMKGFSYRNLKSMRQWYLFYNQQNTIGKQLVSQLEVSLFSVPWGHHLMIMQRCKDIQEAIFYVYKTIENHWSRSVLEHQMGLNLYERQGKAITNFQQQLPIATSDLAQELTKDPYVFDFLSITESYTEKELQQYLEDNMTKFLLELGKGFCFYGKQVHINVGGDDFYIDLLFYNVQLHCYVVVELKTTKFKPEHIGQLKFYVTAINRQLRTEADNPTIGLLICKDKNDVVAEYTLDDIHNPIGISSYKLFDQLSKDYKSSLPSIEEIEKQLNTVDTSL</sequence>
<evidence type="ECO:0000259" key="1">
    <source>
        <dbReference type="Pfam" id="PF06250"/>
    </source>
</evidence>
<dbReference type="PANTHER" id="PTHR30547">
    <property type="entry name" value="UNCHARACTERIZED PROTEIN YHCG-RELATED"/>
    <property type="match status" value="1"/>
</dbReference>
<accession>A0A250F544</accession>
<keyword evidence="6" id="KW-1185">Reference proteome</keyword>
<reference evidence="5 8" key="3">
    <citation type="submission" date="2018-06" db="EMBL/GenBank/DDBJ databases">
        <authorList>
            <consortium name="Pathogen Informatics"/>
            <person name="Doyle S."/>
        </authorList>
    </citation>
    <scope>NUCLEOTIDE SEQUENCE [LARGE SCALE GENOMIC DNA]</scope>
    <source>
        <strain evidence="5 8">NCTC11653</strain>
    </source>
</reference>
<dbReference type="AlphaFoldDB" id="A0A250F544"/>
<dbReference type="Pfam" id="PF06250">
    <property type="entry name" value="YhcG_C"/>
    <property type="match status" value="1"/>
</dbReference>
<dbReference type="eggNOG" id="COG4804">
    <property type="taxonomic scope" value="Bacteria"/>
</dbReference>